<organism evidence="3 4">
    <name type="scientific">Aquimarina intermedia</name>
    <dbReference type="NCBI Taxonomy" id="350814"/>
    <lineage>
        <taxon>Bacteria</taxon>
        <taxon>Pseudomonadati</taxon>
        <taxon>Bacteroidota</taxon>
        <taxon>Flavobacteriia</taxon>
        <taxon>Flavobacteriales</taxon>
        <taxon>Flavobacteriaceae</taxon>
        <taxon>Aquimarina</taxon>
    </lineage>
</organism>
<dbReference type="GO" id="GO:0009244">
    <property type="term" value="P:lipopolysaccharide core region biosynthetic process"/>
    <property type="evidence" value="ECO:0007669"/>
    <property type="project" value="TreeGrafter"/>
</dbReference>
<dbReference type="InterPro" id="IPR002201">
    <property type="entry name" value="Glyco_trans_9"/>
</dbReference>
<sequence>MKILVIQQKMIGDVLTSTIICESLKEKYPASEVVYLVNTSTIPVLKENPSFDRIIEFKNENRDSKFAFIKFLIKIRNEKFDLVVDAYGKLESNLISLFSNSREKVSFYKKYTHWIYTKTIPRVASPITNASTAIENRLRLVYSESELVQNIKRPKIYLTTDEKEAAKRLLVTHKISSNEPLFMISVLGSEDIKTLPFSYMAMLLDEIVKTTDGSIVFNYIPSQKEAARSIYNLTQPETQRKIYFDVFGKSLREFMAILSQCTALIGNEGGAVNIAKALDKPTFTIFSPWIIKKDWNMFEDGKMHDSIHLIDMKPELYGSTSPKKMKKESLELYKEFTPDLIIEKLNLYLTQFSNQK</sequence>
<dbReference type="GO" id="GO:0005829">
    <property type="term" value="C:cytosol"/>
    <property type="evidence" value="ECO:0007669"/>
    <property type="project" value="TreeGrafter"/>
</dbReference>
<dbReference type="Pfam" id="PF01075">
    <property type="entry name" value="Glyco_transf_9"/>
    <property type="match status" value="1"/>
</dbReference>
<dbReference type="Gene3D" id="3.40.50.2000">
    <property type="entry name" value="Glycogen Phosphorylase B"/>
    <property type="match status" value="2"/>
</dbReference>
<dbReference type="EMBL" id="VNHU01000012">
    <property type="protein sequence ID" value="TYP70460.1"/>
    <property type="molecule type" value="Genomic_DNA"/>
</dbReference>
<dbReference type="SUPFAM" id="SSF53756">
    <property type="entry name" value="UDP-Glycosyltransferase/glycogen phosphorylase"/>
    <property type="match status" value="1"/>
</dbReference>
<proteinExistence type="predicted"/>
<dbReference type="CDD" id="cd03789">
    <property type="entry name" value="GT9_LPS_heptosyltransferase"/>
    <property type="match status" value="1"/>
</dbReference>
<dbReference type="RefSeq" id="WP_246131553.1">
    <property type="nucleotide sequence ID" value="NZ_VNHU01000012.1"/>
</dbReference>
<evidence type="ECO:0000313" key="3">
    <source>
        <dbReference type="EMBL" id="TYP70460.1"/>
    </source>
</evidence>
<keyword evidence="1" id="KW-0328">Glycosyltransferase</keyword>
<gene>
    <name evidence="3" type="ORF">BD809_11252</name>
</gene>
<dbReference type="GO" id="GO:0008713">
    <property type="term" value="F:ADP-heptose-lipopolysaccharide heptosyltransferase activity"/>
    <property type="evidence" value="ECO:0007669"/>
    <property type="project" value="TreeGrafter"/>
</dbReference>
<evidence type="ECO:0000256" key="2">
    <source>
        <dbReference type="ARBA" id="ARBA00022679"/>
    </source>
</evidence>
<dbReference type="Proteomes" id="UP000324376">
    <property type="component" value="Unassembled WGS sequence"/>
</dbReference>
<evidence type="ECO:0000256" key="1">
    <source>
        <dbReference type="ARBA" id="ARBA00022676"/>
    </source>
</evidence>
<name>A0A5S5BWD5_9FLAO</name>
<accession>A0A5S5BWD5</accession>
<reference evidence="3 4" key="1">
    <citation type="submission" date="2019-07" db="EMBL/GenBank/DDBJ databases">
        <title>Genomic Encyclopedia of Archaeal and Bacterial Type Strains, Phase II (KMG-II): from individual species to whole genera.</title>
        <authorList>
            <person name="Goeker M."/>
        </authorList>
    </citation>
    <scope>NUCLEOTIDE SEQUENCE [LARGE SCALE GENOMIC DNA]</scope>
    <source>
        <strain evidence="3 4">DSM 17527</strain>
    </source>
</reference>
<protein>
    <submittedName>
        <fullName evidence="3">Heptosyltransferase-2</fullName>
    </submittedName>
</protein>
<evidence type="ECO:0000313" key="4">
    <source>
        <dbReference type="Proteomes" id="UP000324376"/>
    </source>
</evidence>
<dbReference type="PANTHER" id="PTHR30160">
    <property type="entry name" value="TETRAACYLDISACCHARIDE 4'-KINASE-RELATED"/>
    <property type="match status" value="1"/>
</dbReference>
<dbReference type="AlphaFoldDB" id="A0A5S5BWD5"/>
<keyword evidence="4" id="KW-1185">Reference proteome</keyword>
<dbReference type="InterPro" id="IPR051199">
    <property type="entry name" value="LPS_LOS_Heptosyltrfase"/>
</dbReference>
<keyword evidence="2 3" id="KW-0808">Transferase</keyword>
<comment type="caution">
    <text evidence="3">The sequence shown here is derived from an EMBL/GenBank/DDBJ whole genome shotgun (WGS) entry which is preliminary data.</text>
</comment>